<gene>
    <name evidence="7" type="ORF">ASZ90_013810</name>
</gene>
<name>A0A0W8F6M0_9ZZZZ</name>
<dbReference type="GO" id="GO:0016163">
    <property type="term" value="F:nitrogenase activity"/>
    <property type="evidence" value="ECO:0007669"/>
    <property type="project" value="InterPro"/>
</dbReference>
<organism evidence="7">
    <name type="scientific">hydrocarbon metagenome</name>
    <dbReference type="NCBI Taxonomy" id="938273"/>
    <lineage>
        <taxon>unclassified sequences</taxon>
        <taxon>metagenomes</taxon>
        <taxon>ecological metagenomes</taxon>
    </lineage>
</organism>
<evidence type="ECO:0000313" key="7">
    <source>
        <dbReference type="EMBL" id="KUG16521.1"/>
    </source>
</evidence>
<dbReference type="GO" id="GO:0065003">
    <property type="term" value="P:protein-containing complex assembly"/>
    <property type="evidence" value="ECO:0007669"/>
    <property type="project" value="InterPro"/>
</dbReference>
<dbReference type="InterPro" id="IPR000318">
    <property type="entry name" value="Nase_comp1_CS"/>
</dbReference>
<reference evidence="7" key="1">
    <citation type="journal article" date="2015" name="Proc. Natl. Acad. Sci. U.S.A.">
        <title>Networks of energetic and metabolic interactions define dynamics in microbial communities.</title>
        <authorList>
            <person name="Embree M."/>
            <person name="Liu J.K."/>
            <person name="Al-Bassam M.M."/>
            <person name="Zengler K."/>
        </authorList>
    </citation>
    <scope>NUCLEOTIDE SEQUENCE</scope>
</reference>
<evidence type="ECO:0000256" key="3">
    <source>
        <dbReference type="ARBA" id="ARBA00011002"/>
    </source>
</evidence>
<dbReference type="PANTHER" id="PTHR42956">
    <property type="entry name" value="NITROGENASE IRON-MOLYBDENUM COFACTOR BIOSYNTHESIS PROTEIN NIFE"/>
    <property type="match status" value="1"/>
</dbReference>
<keyword evidence="5" id="KW-0535">Nitrogen fixation</keyword>
<evidence type="ECO:0000256" key="2">
    <source>
        <dbReference type="ARBA" id="ARBA00005155"/>
    </source>
</evidence>
<evidence type="ECO:0000256" key="4">
    <source>
        <dbReference type="ARBA" id="ARBA00013280"/>
    </source>
</evidence>
<sequence length="475" mass="51909">MSVIKTFEGREGHISQKTGYDPVSLSCSNESLAGAVSQRACVYSGARVVLNPLTDALHLVHGPIGCASYTWDIRGSSSSGPDLYKNSFSTDMSELDVVYGGEKKLARAIRDLAERFHPPAIFVYSTCIVGIIGDDLKAVCRSATAELGLPVIPVRSEGFRGNKNEGYKAACNALFELVGTKEYRPAIPYAINLLGEYNVAGDLWAIKPLFEEMGIEVVATFTGDGRVAEIQRSHTARLNLVQCSGSMTYLAKKMEERYGIPYQHISFFGLGDLASALRCAARFFADQSMLAKAEEIIERETARVMPKIVYYRSRVQGKKAAIYMGGAAKAVSLVRAFEELGMEVVIIGTQTGDRDDYRKISCMVRDGTVIVDDANPLELRELLAVQKADLLVAGVKERFLAYKLGIAFCDFNHDRTTSFEGYDGLINFARELDASLNSPVWRLPLHRPSPIAGSRGLEIEKGIEKAAEGGVQADV</sequence>
<dbReference type="PANTHER" id="PTHR42956:SF1">
    <property type="entry name" value="NITROGENASE IRON-MOLYBDENUM COFACTOR BIOSYNTHESIS PROTEIN NIFE"/>
    <property type="match status" value="1"/>
</dbReference>
<dbReference type="Gene3D" id="3.40.50.1980">
    <property type="entry name" value="Nitrogenase molybdenum iron protein domain"/>
    <property type="match status" value="1"/>
</dbReference>
<dbReference type="SUPFAM" id="SSF53807">
    <property type="entry name" value="Helical backbone' metal receptor"/>
    <property type="match status" value="1"/>
</dbReference>
<evidence type="ECO:0000259" key="6">
    <source>
        <dbReference type="Pfam" id="PF00148"/>
    </source>
</evidence>
<protein>
    <recommendedName>
        <fullName evidence="4">Nitrogenase iron-molybdenum cofactor biosynthesis protein NifE</fullName>
    </recommendedName>
</protein>
<dbReference type="EMBL" id="LNQE01001492">
    <property type="protein sequence ID" value="KUG16521.1"/>
    <property type="molecule type" value="Genomic_DNA"/>
</dbReference>
<proteinExistence type="inferred from homology"/>
<dbReference type="PROSITE" id="PS00090">
    <property type="entry name" value="NITROGENASE_1_2"/>
    <property type="match status" value="1"/>
</dbReference>
<evidence type="ECO:0000256" key="5">
    <source>
        <dbReference type="ARBA" id="ARBA00023231"/>
    </source>
</evidence>
<comment type="function">
    <text evidence="1">This protein may play a role in the biosynthesis of the prosthetic group of nitrogenase (FeMo cofactor).</text>
</comment>
<comment type="caution">
    <text evidence="7">The sequence shown here is derived from an EMBL/GenBank/DDBJ whole genome shotgun (WGS) entry which is preliminary data.</text>
</comment>
<dbReference type="Pfam" id="PF00148">
    <property type="entry name" value="Oxidored_nitro"/>
    <property type="match status" value="1"/>
</dbReference>
<dbReference type="InterPro" id="IPR049939">
    <property type="entry name" value="NifE-like"/>
</dbReference>
<comment type="similarity">
    <text evidence="3">Belongs to the NifD/NifK/NifE/NifN family.</text>
</comment>
<dbReference type="AlphaFoldDB" id="A0A0W8F6M0"/>
<dbReference type="InterPro" id="IPR005973">
    <property type="entry name" value="NifE"/>
</dbReference>
<dbReference type="UniPathway" id="UPA00782"/>
<evidence type="ECO:0000256" key="1">
    <source>
        <dbReference type="ARBA" id="ARBA00003171"/>
    </source>
</evidence>
<dbReference type="InterPro" id="IPR000510">
    <property type="entry name" value="Nase/OxRdtase_comp1"/>
</dbReference>
<comment type="pathway">
    <text evidence="2">Cofactor biosynthesis; Fe-Mo cofactor biosynthesis.</text>
</comment>
<accession>A0A0W8F6M0</accession>
<feature type="domain" description="Nitrogenase/oxidoreductase component 1" evidence="6">
    <location>
        <begin position="41"/>
        <end position="436"/>
    </location>
</feature>
<dbReference type="Gene3D" id="3.40.50.12380">
    <property type="entry name" value="Nitrogenase MoFe cofactor biosynthesis protein NifE, C-terminal"/>
    <property type="match status" value="1"/>
</dbReference>
<dbReference type="PROSITE" id="PS00699">
    <property type="entry name" value="NITROGENASE_1_1"/>
    <property type="match status" value="1"/>
</dbReference>
<dbReference type="NCBIfam" id="TIGR01283">
    <property type="entry name" value="nifE"/>
    <property type="match status" value="1"/>
</dbReference>